<dbReference type="PANTHER" id="PTHR43116:SF3">
    <property type="entry name" value="CLASS I PEPTIDE CHAIN RELEASE FACTOR"/>
    <property type="match status" value="1"/>
</dbReference>
<keyword evidence="2" id="KW-0488">Methylation</keyword>
<dbReference type="AlphaFoldDB" id="A0A1G1X3C4"/>
<dbReference type="InterPro" id="IPR045853">
    <property type="entry name" value="Pep_chain_release_fac_I_sf"/>
</dbReference>
<keyword evidence="5" id="KW-0175">Coiled coil</keyword>
<accession>A0A1G1X3C4</accession>
<dbReference type="PANTHER" id="PTHR43116">
    <property type="entry name" value="PEPTIDE CHAIN RELEASE FACTOR 2"/>
    <property type="match status" value="1"/>
</dbReference>
<evidence type="ECO:0000256" key="1">
    <source>
        <dbReference type="ARBA" id="ARBA00010835"/>
    </source>
</evidence>
<dbReference type="InterPro" id="IPR000352">
    <property type="entry name" value="Pep_chain_release_fac_I"/>
</dbReference>
<keyword evidence="3" id="KW-0648">Protein biosynthesis</keyword>
<dbReference type="SMART" id="SM00937">
    <property type="entry name" value="PCRF"/>
    <property type="match status" value="1"/>
</dbReference>
<dbReference type="Pfam" id="PF00472">
    <property type="entry name" value="RF-1"/>
    <property type="match status" value="1"/>
</dbReference>
<reference evidence="7 8" key="1">
    <citation type="journal article" date="2016" name="Nat. Commun.">
        <title>Thousands of microbial genomes shed light on interconnected biogeochemical processes in an aquifer system.</title>
        <authorList>
            <person name="Anantharaman K."/>
            <person name="Brown C.T."/>
            <person name="Hug L.A."/>
            <person name="Sharon I."/>
            <person name="Castelle C.J."/>
            <person name="Probst A.J."/>
            <person name="Thomas B.C."/>
            <person name="Singh A."/>
            <person name="Wilkins M.J."/>
            <person name="Karaoz U."/>
            <person name="Brodie E.L."/>
            <person name="Williams K.H."/>
            <person name="Hubbard S.S."/>
            <person name="Banfield J.F."/>
        </authorList>
    </citation>
    <scope>NUCLEOTIDE SEQUENCE [LARGE SCALE GENOMIC DNA]</scope>
</reference>
<dbReference type="Pfam" id="PF03462">
    <property type="entry name" value="PCRF"/>
    <property type="match status" value="1"/>
</dbReference>
<feature type="domain" description="Prokaryotic-type class I peptide chain release factors" evidence="6">
    <location>
        <begin position="196"/>
        <end position="212"/>
    </location>
</feature>
<sequence length="311" mass="35161">MQSKPDFWNNREQAATLTQELSELSQDISFIEDLEQKIAEQKELEEMATSEHDEQAVLDVTRELQELEKTISQRERLLKFSGPYDSGNAIITIQSGAGGADAQDWASMLERMYLRFAERRGWKTSLIDTLSFSVQGPYAYGILKSEHGVHRLVRLSPFNADAKRQTSFARVEIMPQLKETQLPEIDPKDLEIDTYRASGAGGQHVNKTSSAVRIRHIPTGLVTTSQSQRSQAQNKEAAMSMLASRIQLLLEEQHVQKVKDLRGKFQEAAFGSQIRSYVLHPYTLVKDHRTNVEDRNAQGILDGDLDAFVVQ</sequence>
<evidence type="ECO:0000256" key="4">
    <source>
        <dbReference type="NCBIfam" id="TIGR00020"/>
    </source>
</evidence>
<evidence type="ECO:0000259" key="6">
    <source>
        <dbReference type="PROSITE" id="PS00745"/>
    </source>
</evidence>
<dbReference type="Gene3D" id="3.30.70.1660">
    <property type="match status" value="1"/>
</dbReference>
<dbReference type="NCBIfam" id="TIGR00020">
    <property type="entry name" value="prfB"/>
    <property type="match status" value="1"/>
</dbReference>
<dbReference type="GO" id="GO:0005737">
    <property type="term" value="C:cytoplasm"/>
    <property type="evidence" value="ECO:0007669"/>
    <property type="project" value="InterPro"/>
</dbReference>
<dbReference type="EMBL" id="MHHR01000023">
    <property type="protein sequence ID" value="OGY34070.1"/>
    <property type="molecule type" value="Genomic_DNA"/>
</dbReference>
<dbReference type="SUPFAM" id="SSF75620">
    <property type="entry name" value="Release factor"/>
    <property type="match status" value="1"/>
</dbReference>
<comment type="caution">
    <text evidence="7">The sequence shown here is derived from an EMBL/GenBank/DDBJ whole genome shotgun (WGS) entry which is preliminary data.</text>
</comment>
<gene>
    <name evidence="7" type="ORF">A3D99_02340</name>
</gene>
<dbReference type="Proteomes" id="UP000177528">
    <property type="component" value="Unassembled WGS sequence"/>
</dbReference>
<dbReference type="PROSITE" id="PS00745">
    <property type="entry name" value="RF_PROK_I"/>
    <property type="match status" value="1"/>
</dbReference>
<evidence type="ECO:0000256" key="2">
    <source>
        <dbReference type="ARBA" id="ARBA00022481"/>
    </source>
</evidence>
<dbReference type="Gene3D" id="1.20.58.410">
    <property type="entry name" value="Release factor"/>
    <property type="match status" value="1"/>
</dbReference>
<dbReference type="InterPro" id="IPR004374">
    <property type="entry name" value="PrfB"/>
</dbReference>
<organism evidence="7 8">
    <name type="scientific">Candidatus Andersenbacteria bacterium RIFCSPHIGHO2_12_FULL_45_11</name>
    <dbReference type="NCBI Taxonomy" id="1797281"/>
    <lineage>
        <taxon>Bacteria</taxon>
        <taxon>Candidatus Anderseniibacteriota</taxon>
    </lineage>
</organism>
<proteinExistence type="inferred from homology"/>
<evidence type="ECO:0000313" key="8">
    <source>
        <dbReference type="Proteomes" id="UP000177528"/>
    </source>
</evidence>
<dbReference type="InterPro" id="IPR005139">
    <property type="entry name" value="PCRF"/>
</dbReference>
<protein>
    <recommendedName>
        <fullName evidence="4">Peptide chain release factor 2</fullName>
    </recommendedName>
</protein>
<dbReference type="Gene3D" id="3.30.160.20">
    <property type="match status" value="1"/>
</dbReference>
<evidence type="ECO:0000256" key="5">
    <source>
        <dbReference type="SAM" id="Coils"/>
    </source>
</evidence>
<comment type="similarity">
    <text evidence="1">Belongs to the prokaryotic/mitochondrial release factor family.</text>
</comment>
<name>A0A1G1X3C4_9BACT</name>
<feature type="coiled-coil region" evidence="5">
    <location>
        <begin position="14"/>
        <end position="77"/>
    </location>
</feature>
<evidence type="ECO:0000256" key="3">
    <source>
        <dbReference type="ARBA" id="ARBA00022917"/>
    </source>
</evidence>
<dbReference type="GO" id="GO:0016149">
    <property type="term" value="F:translation release factor activity, codon specific"/>
    <property type="evidence" value="ECO:0007669"/>
    <property type="project" value="InterPro"/>
</dbReference>
<evidence type="ECO:0000313" key="7">
    <source>
        <dbReference type="EMBL" id="OGY34070.1"/>
    </source>
</evidence>